<dbReference type="Pfam" id="PF02517">
    <property type="entry name" value="Rce1-like"/>
    <property type="match status" value="1"/>
</dbReference>
<keyword evidence="1" id="KW-1133">Transmembrane helix</keyword>
<dbReference type="Proteomes" id="UP000561726">
    <property type="component" value="Unassembled WGS sequence"/>
</dbReference>
<feature type="transmembrane region" description="Helical" evidence="1">
    <location>
        <begin position="67"/>
        <end position="87"/>
    </location>
</feature>
<dbReference type="GO" id="GO:0004175">
    <property type="term" value="F:endopeptidase activity"/>
    <property type="evidence" value="ECO:0007669"/>
    <property type="project" value="UniProtKB-ARBA"/>
</dbReference>
<organism evidence="3 4">
    <name type="scientific">Cryobacterium roopkundense</name>
    <dbReference type="NCBI Taxonomy" id="1001240"/>
    <lineage>
        <taxon>Bacteria</taxon>
        <taxon>Bacillati</taxon>
        <taxon>Actinomycetota</taxon>
        <taxon>Actinomycetes</taxon>
        <taxon>Micrococcales</taxon>
        <taxon>Microbacteriaceae</taxon>
        <taxon>Cryobacterium</taxon>
    </lineage>
</organism>
<protein>
    <recommendedName>
        <fullName evidence="2">CAAX prenyl protease 2/Lysostaphin resistance protein A-like domain-containing protein</fullName>
    </recommendedName>
</protein>
<dbReference type="OrthoDB" id="2222521at2"/>
<dbReference type="AlphaFoldDB" id="A0A7W8ZUE0"/>
<comment type="caution">
    <text evidence="3">The sequence shown here is derived from an EMBL/GenBank/DDBJ whole genome shotgun (WGS) entry which is preliminary data.</text>
</comment>
<feature type="transmembrane region" description="Helical" evidence="1">
    <location>
        <begin position="93"/>
        <end position="126"/>
    </location>
</feature>
<reference evidence="3 4" key="1">
    <citation type="submission" date="2020-08" db="EMBL/GenBank/DDBJ databases">
        <title>Sequencing the genomes of 1000 actinobacteria strains.</title>
        <authorList>
            <person name="Klenk H.-P."/>
        </authorList>
    </citation>
    <scope>NUCLEOTIDE SEQUENCE [LARGE SCALE GENOMIC DNA]</scope>
    <source>
        <strain evidence="3 4">DSM 21065</strain>
    </source>
</reference>
<dbReference type="PANTHER" id="PTHR36435">
    <property type="entry name" value="SLR1288 PROTEIN"/>
    <property type="match status" value="1"/>
</dbReference>
<gene>
    <name evidence="3" type="ORF">BJ997_000944</name>
</gene>
<dbReference type="GO" id="GO:0080120">
    <property type="term" value="P:CAAX-box protein maturation"/>
    <property type="evidence" value="ECO:0007669"/>
    <property type="project" value="UniProtKB-ARBA"/>
</dbReference>
<evidence type="ECO:0000313" key="3">
    <source>
        <dbReference type="EMBL" id="MBB5640396.1"/>
    </source>
</evidence>
<feature type="transmembrane region" description="Helical" evidence="1">
    <location>
        <begin position="32"/>
        <end position="55"/>
    </location>
</feature>
<dbReference type="RefSeq" id="WP_084141111.1">
    <property type="nucleotide sequence ID" value="NZ_JACHBQ010000001.1"/>
</dbReference>
<name>A0A7W8ZUE0_9MICO</name>
<feature type="domain" description="CAAX prenyl protease 2/Lysostaphin resistance protein A-like" evidence="2">
    <location>
        <begin position="30"/>
        <end position="128"/>
    </location>
</feature>
<sequence length="183" mass="20123">MLRLAAYYLPLVALSFLQYSKGINPELTSQAVILVCTVMICVGLLEELIFRGILFQAIISRGTVIRAIYLCGFTFRFGHVVNLLRGYSPVDQLIQLVAAIAIGVTLGYCVAITRSILPGVLFHILFNVSGSLTNHDPLWDTVLVALMVVVLVPYIAYLHRVLSRLPHLDDEKRAVLATAAPTT</sequence>
<dbReference type="InterPro" id="IPR003675">
    <property type="entry name" value="Rce1/LyrA-like_dom"/>
</dbReference>
<accession>A0A7W8ZUE0</accession>
<evidence type="ECO:0000313" key="4">
    <source>
        <dbReference type="Proteomes" id="UP000561726"/>
    </source>
</evidence>
<dbReference type="PANTHER" id="PTHR36435:SF1">
    <property type="entry name" value="CAAX AMINO TERMINAL PROTEASE FAMILY PROTEIN"/>
    <property type="match status" value="1"/>
</dbReference>
<dbReference type="InterPro" id="IPR052710">
    <property type="entry name" value="CAAX_protease"/>
</dbReference>
<keyword evidence="1" id="KW-0812">Transmembrane</keyword>
<evidence type="ECO:0000256" key="1">
    <source>
        <dbReference type="SAM" id="Phobius"/>
    </source>
</evidence>
<feature type="transmembrane region" description="Helical" evidence="1">
    <location>
        <begin position="138"/>
        <end position="157"/>
    </location>
</feature>
<proteinExistence type="predicted"/>
<dbReference type="EMBL" id="JACHBQ010000001">
    <property type="protein sequence ID" value="MBB5640396.1"/>
    <property type="molecule type" value="Genomic_DNA"/>
</dbReference>
<keyword evidence="1" id="KW-0472">Membrane</keyword>
<evidence type="ECO:0000259" key="2">
    <source>
        <dbReference type="Pfam" id="PF02517"/>
    </source>
</evidence>